<gene>
    <name evidence="1" type="ORF">LCGC14_0269540</name>
</gene>
<comment type="caution">
    <text evidence="1">The sequence shown here is derived from an EMBL/GenBank/DDBJ whole genome shotgun (WGS) entry which is preliminary data.</text>
</comment>
<organism evidence="1">
    <name type="scientific">marine sediment metagenome</name>
    <dbReference type="NCBI Taxonomy" id="412755"/>
    <lineage>
        <taxon>unclassified sequences</taxon>
        <taxon>metagenomes</taxon>
        <taxon>ecological metagenomes</taxon>
    </lineage>
</organism>
<evidence type="ECO:0008006" key="2">
    <source>
        <dbReference type="Google" id="ProtNLM"/>
    </source>
</evidence>
<dbReference type="EMBL" id="LAZR01000148">
    <property type="protein sequence ID" value="KKN86400.1"/>
    <property type="molecule type" value="Genomic_DNA"/>
</dbReference>
<proteinExistence type="predicted"/>
<dbReference type="InterPro" id="IPR045584">
    <property type="entry name" value="Pilin-like"/>
</dbReference>
<dbReference type="Gene3D" id="3.30.700.10">
    <property type="entry name" value="Glycoprotein, Type 4 Pilin"/>
    <property type="match status" value="1"/>
</dbReference>
<sequence>MLELVIVIIILGIVAAIAVPRLSRGSQGAAEAALMQTLVVARNALDLYVAEHGGQLPQIQFITASLTAYSNEAGTAFSGLKTDKCYFGPYLRMPPPPLPVGRRKGNVGIAESDGPMVGWIYDEAAGTIRANCDDDEVDAAGVQYNKY</sequence>
<dbReference type="SUPFAM" id="SSF54523">
    <property type="entry name" value="Pili subunits"/>
    <property type="match status" value="1"/>
</dbReference>
<protein>
    <recommendedName>
        <fullName evidence="2">Type II secretion system protein GspG C-terminal domain-containing protein</fullName>
    </recommendedName>
</protein>
<dbReference type="AlphaFoldDB" id="A0A0F9TZI1"/>
<accession>A0A0F9TZI1</accession>
<name>A0A0F9TZI1_9ZZZZ</name>
<evidence type="ECO:0000313" key="1">
    <source>
        <dbReference type="EMBL" id="KKN86400.1"/>
    </source>
</evidence>
<reference evidence="1" key="1">
    <citation type="journal article" date="2015" name="Nature">
        <title>Complex archaea that bridge the gap between prokaryotes and eukaryotes.</title>
        <authorList>
            <person name="Spang A."/>
            <person name="Saw J.H."/>
            <person name="Jorgensen S.L."/>
            <person name="Zaremba-Niedzwiedzka K."/>
            <person name="Martijn J."/>
            <person name="Lind A.E."/>
            <person name="van Eijk R."/>
            <person name="Schleper C."/>
            <person name="Guy L."/>
            <person name="Ettema T.J."/>
        </authorList>
    </citation>
    <scope>NUCLEOTIDE SEQUENCE</scope>
</reference>